<comment type="pathway">
    <text evidence="1 7 8">Porphyrin-containing compound metabolism; protoporphyrin-IX biosynthesis; coproporphyrinogen-III from 5-aminolevulinate: step 4/4.</text>
</comment>
<dbReference type="CDD" id="cd00717">
    <property type="entry name" value="URO-D"/>
    <property type="match status" value="1"/>
</dbReference>
<feature type="site" description="Transition state stabilizer" evidence="7">
    <location>
        <position position="108"/>
    </location>
</feature>
<comment type="similarity">
    <text evidence="2 7 9">Belongs to the uroporphyrinogen decarboxylase family.</text>
</comment>
<reference evidence="12 13" key="1">
    <citation type="journal article" date="2019" name="Environ. Microbiol.">
        <title>Species interactions and distinct microbial communities in high Arctic permafrost affected cryosols are associated with the CH4 and CO2 gas fluxes.</title>
        <authorList>
            <person name="Altshuler I."/>
            <person name="Hamel J."/>
            <person name="Turney S."/>
            <person name="Magnuson E."/>
            <person name="Levesque R."/>
            <person name="Greer C."/>
            <person name="Whyte L.G."/>
        </authorList>
    </citation>
    <scope>NUCLEOTIDE SEQUENCE [LARGE SCALE GENOMIC DNA]</scope>
    <source>
        <strain evidence="12 13">S5.1</strain>
    </source>
</reference>
<dbReference type="GO" id="GO:0004853">
    <property type="term" value="F:uroporphyrinogen decarboxylase activity"/>
    <property type="evidence" value="ECO:0007669"/>
    <property type="project" value="UniProtKB-UniRule"/>
</dbReference>
<evidence type="ECO:0000256" key="4">
    <source>
        <dbReference type="ARBA" id="ARBA00022793"/>
    </source>
</evidence>
<organism evidence="12 13">
    <name type="scientific">Sphingomonas oligophenolica</name>
    <dbReference type="NCBI Taxonomy" id="301154"/>
    <lineage>
        <taxon>Bacteria</taxon>
        <taxon>Pseudomonadati</taxon>
        <taxon>Pseudomonadota</taxon>
        <taxon>Alphaproteobacteria</taxon>
        <taxon>Sphingomonadales</taxon>
        <taxon>Sphingomonadaceae</taxon>
        <taxon>Sphingomonas</taxon>
    </lineage>
</organism>
<evidence type="ECO:0000313" key="12">
    <source>
        <dbReference type="EMBL" id="TPG15760.1"/>
    </source>
</evidence>
<sequence>MVTGQPALSRVPRANHFNILFLESSNRGRRILTVPVAKSLLSVLKGERQAVSPIWLMRQAGRYLPEYRALRETKGGFLALATDPDAAAEVTLQPIRRFGFDGAILFSDILMVPWALGQDLTFGVGEGPRLTPPLIDHALGALDRVPERLEPVYQTVTRVAGALPPETTFLGFAGSPWTVATYMVAGQGSKDQGETRSYAYQDPIAFGAIIDAIVELTIDYLARQIEAGVEAVQLFDSWAGSLSPAQFERWVIAPNAAIVAGVKERCPGAVVIGFPKGAGAKLPAYARETGVDAVGLDETVDPRWANDVLPTGMPVQGNLDPLALLAGGQALDEGIDRVLAAFVDRPHVFNLGHGIGQHTPIAHVEALIARVRG</sequence>
<feature type="binding site" evidence="7">
    <location>
        <begin position="58"/>
        <end position="62"/>
    </location>
    <ligand>
        <name>substrate</name>
    </ligand>
</feature>
<feature type="binding site" evidence="7">
    <location>
        <position position="237"/>
    </location>
    <ligand>
        <name>substrate</name>
    </ligand>
</feature>
<evidence type="ECO:0000256" key="5">
    <source>
        <dbReference type="ARBA" id="ARBA00023239"/>
    </source>
</evidence>
<accession>A0A502CTB7</accession>
<comment type="caution">
    <text evidence="12">The sequence shown here is derived from an EMBL/GenBank/DDBJ whole genome shotgun (WGS) entry which is preliminary data.</text>
</comment>
<proteinExistence type="inferred from homology"/>
<dbReference type="PROSITE" id="PS00906">
    <property type="entry name" value="UROD_1"/>
    <property type="match status" value="1"/>
</dbReference>
<feature type="domain" description="Uroporphyrinogen decarboxylase (URO-D)" evidence="11">
    <location>
        <begin position="170"/>
        <end position="186"/>
    </location>
</feature>
<feature type="binding site" evidence="7">
    <location>
        <position position="353"/>
    </location>
    <ligand>
        <name>substrate</name>
    </ligand>
</feature>
<feature type="binding site" evidence="7">
    <location>
        <position position="108"/>
    </location>
    <ligand>
        <name>substrate</name>
    </ligand>
</feature>
<keyword evidence="13" id="KW-1185">Reference proteome</keyword>
<evidence type="ECO:0000256" key="2">
    <source>
        <dbReference type="ARBA" id="ARBA00009935"/>
    </source>
</evidence>
<keyword evidence="5 7" id="KW-0456">Lyase</keyword>
<dbReference type="OrthoDB" id="9806656at2"/>
<comment type="catalytic activity">
    <reaction evidence="7 8">
        <text>uroporphyrinogen III + 4 H(+) = coproporphyrinogen III + 4 CO2</text>
        <dbReference type="Rhea" id="RHEA:19865"/>
        <dbReference type="ChEBI" id="CHEBI:15378"/>
        <dbReference type="ChEBI" id="CHEBI:16526"/>
        <dbReference type="ChEBI" id="CHEBI:57308"/>
        <dbReference type="ChEBI" id="CHEBI:57309"/>
        <dbReference type="EC" id="4.1.1.37"/>
    </reaction>
</comment>
<dbReference type="GO" id="GO:0019353">
    <property type="term" value="P:protoporphyrinogen IX biosynthetic process from glutamate"/>
    <property type="evidence" value="ECO:0007669"/>
    <property type="project" value="TreeGrafter"/>
</dbReference>
<feature type="binding site" evidence="7">
    <location>
        <position position="182"/>
    </location>
    <ligand>
        <name>substrate</name>
    </ligand>
</feature>
<name>A0A502CTB7_9SPHN</name>
<dbReference type="NCBIfam" id="TIGR01464">
    <property type="entry name" value="hemE"/>
    <property type="match status" value="1"/>
</dbReference>
<comment type="caution">
    <text evidence="7">Lacks conserved residue(s) required for the propagation of feature annotation.</text>
</comment>
<keyword evidence="4 7" id="KW-0210">Decarboxylase</keyword>
<dbReference type="EC" id="4.1.1.37" evidence="3 7"/>
<comment type="subcellular location">
    <subcellularLocation>
        <location evidence="7">Cytoplasm</location>
    </subcellularLocation>
</comment>
<dbReference type="InterPro" id="IPR038071">
    <property type="entry name" value="UROD/MetE-like_sf"/>
</dbReference>
<feature type="domain" description="Uroporphyrinogen decarboxylase (URO-D)" evidence="10">
    <location>
        <begin position="53"/>
        <end position="62"/>
    </location>
</feature>
<dbReference type="Pfam" id="PF01208">
    <property type="entry name" value="URO-D"/>
    <property type="match status" value="1"/>
</dbReference>
<keyword evidence="7" id="KW-0963">Cytoplasm</keyword>
<dbReference type="InterPro" id="IPR000257">
    <property type="entry name" value="Uroporphyrinogen_deCOase"/>
</dbReference>
<dbReference type="SUPFAM" id="SSF51726">
    <property type="entry name" value="UROD/MetE-like"/>
    <property type="match status" value="1"/>
</dbReference>
<comment type="subunit">
    <text evidence="7">Homodimer.</text>
</comment>
<dbReference type="Proteomes" id="UP000318413">
    <property type="component" value="Unassembled WGS sequence"/>
</dbReference>
<dbReference type="AlphaFoldDB" id="A0A502CTB7"/>
<evidence type="ECO:0000313" key="13">
    <source>
        <dbReference type="Proteomes" id="UP000318413"/>
    </source>
</evidence>
<evidence type="ECO:0000256" key="9">
    <source>
        <dbReference type="RuleBase" id="RU004169"/>
    </source>
</evidence>
<dbReference type="Gene3D" id="3.20.20.210">
    <property type="match status" value="1"/>
</dbReference>
<dbReference type="PANTHER" id="PTHR21091">
    <property type="entry name" value="METHYLTETRAHYDROFOLATE:HOMOCYSTEINE METHYLTRANSFERASE RELATED"/>
    <property type="match status" value="1"/>
</dbReference>
<keyword evidence="6 7" id="KW-0627">Porphyrin biosynthesis</keyword>
<gene>
    <name evidence="7" type="primary">hemE</name>
    <name evidence="12" type="ORF">EAH84_02090</name>
</gene>
<dbReference type="HAMAP" id="MF_00218">
    <property type="entry name" value="URO_D"/>
    <property type="match status" value="1"/>
</dbReference>
<dbReference type="GO" id="GO:0005829">
    <property type="term" value="C:cytosol"/>
    <property type="evidence" value="ECO:0007669"/>
    <property type="project" value="TreeGrafter"/>
</dbReference>
<dbReference type="InterPro" id="IPR006361">
    <property type="entry name" value="Uroporphyrinogen_deCO2ase_HemE"/>
</dbReference>
<evidence type="ECO:0000256" key="3">
    <source>
        <dbReference type="ARBA" id="ARBA00012288"/>
    </source>
</evidence>
<evidence type="ECO:0000256" key="1">
    <source>
        <dbReference type="ARBA" id="ARBA00004804"/>
    </source>
</evidence>
<dbReference type="EMBL" id="RCZK01000001">
    <property type="protein sequence ID" value="TPG15760.1"/>
    <property type="molecule type" value="Genomic_DNA"/>
</dbReference>
<evidence type="ECO:0000256" key="7">
    <source>
        <dbReference type="HAMAP-Rule" id="MF_00218"/>
    </source>
</evidence>
<evidence type="ECO:0000256" key="8">
    <source>
        <dbReference type="RuleBase" id="RU000554"/>
    </source>
</evidence>
<evidence type="ECO:0000256" key="6">
    <source>
        <dbReference type="ARBA" id="ARBA00023244"/>
    </source>
</evidence>
<evidence type="ECO:0000259" key="11">
    <source>
        <dbReference type="PROSITE" id="PS00907"/>
    </source>
</evidence>
<comment type="function">
    <text evidence="7">Catalyzes the decarboxylation of four acetate groups of uroporphyrinogen-III to yield coproporphyrinogen-III.</text>
</comment>
<dbReference type="PROSITE" id="PS00907">
    <property type="entry name" value="UROD_2"/>
    <property type="match status" value="1"/>
</dbReference>
<evidence type="ECO:0000259" key="10">
    <source>
        <dbReference type="PROSITE" id="PS00906"/>
    </source>
</evidence>
<protein>
    <recommendedName>
        <fullName evidence="3 7">Uroporphyrinogen decarboxylase</fullName>
        <shortName evidence="7">UPD</shortName>
        <shortName evidence="7">URO-D</shortName>
        <ecNumber evidence="3 7">4.1.1.37</ecNumber>
    </recommendedName>
</protein>
<dbReference type="UniPathway" id="UPA00251">
    <property type="reaction ID" value="UER00321"/>
</dbReference>
<dbReference type="PANTHER" id="PTHR21091:SF169">
    <property type="entry name" value="UROPORPHYRINOGEN DECARBOXYLASE"/>
    <property type="match status" value="1"/>
</dbReference>